<dbReference type="RefSeq" id="NP_985012.1">
    <property type="nucleotide sequence ID" value="NM_210366.1"/>
</dbReference>
<evidence type="ECO:0000256" key="4">
    <source>
        <dbReference type="ARBA" id="ARBA00023034"/>
    </source>
</evidence>
<dbReference type="EMBL" id="AE016818">
    <property type="protein sequence ID" value="AAS52836.1"/>
    <property type="molecule type" value="Genomic_DNA"/>
</dbReference>
<keyword evidence="2 6" id="KW-0256">Endoplasmic reticulum</keyword>
<dbReference type="SUPFAM" id="SSF64356">
    <property type="entry name" value="SNARE-like"/>
    <property type="match status" value="1"/>
</dbReference>
<dbReference type="CDD" id="cd14855">
    <property type="entry name" value="TRAPPC1_MUM2"/>
    <property type="match status" value="1"/>
</dbReference>
<protein>
    <recommendedName>
        <fullName evidence="6">Trafficking protein particle complex subunit</fullName>
    </recommendedName>
</protein>
<dbReference type="GO" id="GO:0005794">
    <property type="term" value="C:Golgi apparatus"/>
    <property type="evidence" value="ECO:0007669"/>
    <property type="project" value="UniProtKB-SubCell"/>
</dbReference>
<dbReference type="KEGG" id="ago:AGOS_AER154C"/>
<accession>Q756U8</accession>
<dbReference type="InterPro" id="IPR007233">
    <property type="entry name" value="TRAPPC"/>
</dbReference>
<keyword evidence="1 6" id="KW-0813">Transport</keyword>
<dbReference type="SMART" id="SM01399">
    <property type="entry name" value="Sybindin"/>
    <property type="match status" value="1"/>
</dbReference>
<dbReference type="OrthoDB" id="3364529at2759"/>
<evidence type="ECO:0000256" key="1">
    <source>
        <dbReference type="ARBA" id="ARBA00022448"/>
    </source>
</evidence>
<dbReference type="PANTHER" id="PTHR23249:SF16">
    <property type="entry name" value="TRAFFICKING PROTEIN PARTICLE COMPLEX SUBUNIT 1"/>
    <property type="match status" value="1"/>
</dbReference>
<sequence length="157" mass="17874">MAIYSFWIFDKHCNCIFDREWTLQADSSSGTTNSKQNEDTAKLIYGIIFSLQSISTRIGSQSNSVKTISTGKYRIHLLTTPTGLRFVLFSDLNHQDLAHVLQYLYGEVYVRYVARNMLSPVDFAESASETRGQGFRKINNRNFLSAVERFLGPMLGQ</sequence>
<comment type="subcellular location">
    <subcellularLocation>
        <location evidence="6">Endoplasmic reticulum</location>
    </subcellularLocation>
    <subcellularLocation>
        <location evidence="6">Golgi apparatus</location>
        <location evidence="6">cis-Golgi network</location>
    </subcellularLocation>
</comment>
<comment type="similarity">
    <text evidence="5">Belongs to the TRAPP small subunits family. BET5 subfamily.</text>
</comment>
<dbReference type="FunCoup" id="Q756U8">
    <property type="interactions" value="525"/>
</dbReference>
<dbReference type="PANTHER" id="PTHR23249">
    <property type="entry name" value="TRAFFICKING PROTEIN PARTICLE COMPLEX SUBUNIT"/>
    <property type="match status" value="1"/>
</dbReference>
<reference evidence="8" key="2">
    <citation type="journal article" date="2013" name="G3 (Bethesda)">
        <title>Genomes of Ashbya fungi isolated from insects reveal four mating-type loci, numerous translocations, lack of transposons, and distinct gene duplications.</title>
        <authorList>
            <person name="Dietrich F.S."/>
            <person name="Voegeli S."/>
            <person name="Kuo S."/>
            <person name="Philippsen P."/>
        </authorList>
    </citation>
    <scope>GENOME REANNOTATION</scope>
    <source>
        <strain evidence="8">ATCC 10895 / CBS 109.51 / FGSC 9923 / NRRL Y-1056</strain>
    </source>
</reference>
<dbReference type="OMA" id="GKLMYGM"/>
<dbReference type="Pfam" id="PF04099">
    <property type="entry name" value="Sybindin"/>
    <property type="match status" value="1"/>
</dbReference>
<evidence type="ECO:0000256" key="3">
    <source>
        <dbReference type="ARBA" id="ARBA00022892"/>
    </source>
</evidence>
<reference evidence="7 8" key="1">
    <citation type="journal article" date="2004" name="Science">
        <title>The Ashbya gossypii genome as a tool for mapping the ancient Saccharomyces cerevisiae genome.</title>
        <authorList>
            <person name="Dietrich F.S."/>
            <person name="Voegeli S."/>
            <person name="Brachat S."/>
            <person name="Lerch A."/>
            <person name="Gates K."/>
            <person name="Steiner S."/>
            <person name="Mohr C."/>
            <person name="Pohlmann R."/>
            <person name="Luedi P."/>
            <person name="Choi S."/>
            <person name="Wing R.A."/>
            <person name="Flavier A."/>
            <person name="Gaffney T.D."/>
            <person name="Philippsen P."/>
        </authorList>
    </citation>
    <scope>NUCLEOTIDE SEQUENCE [LARGE SCALE GENOMIC DNA]</scope>
    <source>
        <strain evidence="8">ATCC 10895 / CBS 109.51 / FGSC 9923 / NRRL Y-1056</strain>
    </source>
</reference>
<evidence type="ECO:0000256" key="6">
    <source>
        <dbReference type="RuleBase" id="RU366065"/>
    </source>
</evidence>
<dbReference type="Gene3D" id="3.30.450.70">
    <property type="match status" value="1"/>
</dbReference>
<keyword evidence="3 6" id="KW-0931">ER-Golgi transport</keyword>
<dbReference type="Proteomes" id="UP000000591">
    <property type="component" value="Chromosome V"/>
</dbReference>
<dbReference type="FunFam" id="3.30.450.70:FF:000015">
    <property type="entry name" value="Component of TRAPP complex"/>
    <property type="match status" value="1"/>
</dbReference>
<name>Q756U8_EREGS</name>
<dbReference type="GO" id="GO:0006888">
    <property type="term" value="P:endoplasmic reticulum to Golgi vesicle-mediated transport"/>
    <property type="evidence" value="ECO:0000318"/>
    <property type="project" value="GO_Central"/>
</dbReference>
<keyword evidence="4 6" id="KW-0333">Golgi apparatus</keyword>
<gene>
    <name evidence="7" type="ORF">AGOS_AER154C</name>
</gene>
<evidence type="ECO:0000256" key="5">
    <source>
        <dbReference type="ARBA" id="ARBA00038167"/>
    </source>
</evidence>
<dbReference type="AlphaFoldDB" id="Q756U8"/>
<dbReference type="GO" id="GO:0030008">
    <property type="term" value="C:TRAPP complex"/>
    <property type="evidence" value="ECO:0000318"/>
    <property type="project" value="GO_Central"/>
</dbReference>
<evidence type="ECO:0000256" key="2">
    <source>
        <dbReference type="ARBA" id="ARBA00022824"/>
    </source>
</evidence>
<proteinExistence type="inferred from homology"/>
<comment type="subunit">
    <text evidence="6">Part of the multisubunit transport protein particle (TRAPP) complex.</text>
</comment>
<evidence type="ECO:0000313" key="7">
    <source>
        <dbReference type="EMBL" id="AAS52836.1"/>
    </source>
</evidence>
<dbReference type="GO" id="GO:0005783">
    <property type="term" value="C:endoplasmic reticulum"/>
    <property type="evidence" value="ECO:0007669"/>
    <property type="project" value="UniProtKB-SubCell"/>
</dbReference>
<dbReference type="InParanoid" id="Q756U8"/>
<evidence type="ECO:0000313" key="8">
    <source>
        <dbReference type="Proteomes" id="UP000000591"/>
    </source>
</evidence>
<dbReference type="InterPro" id="IPR011012">
    <property type="entry name" value="Longin-like_dom_sf"/>
</dbReference>
<dbReference type="GeneID" id="4621218"/>
<dbReference type="eggNOG" id="KOG3368">
    <property type="taxonomic scope" value="Eukaryota"/>
</dbReference>
<keyword evidence="8" id="KW-1185">Reference proteome</keyword>
<dbReference type="STRING" id="284811.Q756U8"/>
<organism evidence="7 8">
    <name type="scientific">Eremothecium gossypii (strain ATCC 10895 / CBS 109.51 / FGSC 9923 / NRRL Y-1056)</name>
    <name type="common">Yeast</name>
    <name type="synonym">Ashbya gossypii</name>
    <dbReference type="NCBI Taxonomy" id="284811"/>
    <lineage>
        <taxon>Eukaryota</taxon>
        <taxon>Fungi</taxon>
        <taxon>Dikarya</taxon>
        <taxon>Ascomycota</taxon>
        <taxon>Saccharomycotina</taxon>
        <taxon>Saccharomycetes</taxon>
        <taxon>Saccharomycetales</taxon>
        <taxon>Saccharomycetaceae</taxon>
        <taxon>Eremothecium</taxon>
    </lineage>
</organism>
<dbReference type="HOGENOM" id="CLU_053380_4_0_1"/>